<evidence type="ECO:0000313" key="7">
    <source>
        <dbReference type="Proteomes" id="UP001597112"/>
    </source>
</evidence>
<dbReference type="SUPFAM" id="SSF75420">
    <property type="entry name" value="YhbC-like, N-terminal domain"/>
    <property type="match status" value="1"/>
</dbReference>
<comment type="caution">
    <text evidence="6">The sequence shown here is derived from an EMBL/GenBank/DDBJ whole genome shotgun (WGS) entry which is preliminary data.</text>
</comment>
<dbReference type="InterPro" id="IPR028989">
    <property type="entry name" value="RimP_N"/>
</dbReference>
<gene>
    <name evidence="3 6" type="primary">rimP</name>
    <name evidence="6" type="ORF">ACFQ21_24325</name>
</gene>
<dbReference type="InterPro" id="IPR028998">
    <property type="entry name" value="RimP_C"/>
</dbReference>
<proteinExistence type="inferred from homology"/>
<evidence type="ECO:0000259" key="5">
    <source>
        <dbReference type="Pfam" id="PF17384"/>
    </source>
</evidence>
<comment type="similarity">
    <text evidence="3">Belongs to the RimP family.</text>
</comment>
<accession>A0ABW3K8P2</accession>
<dbReference type="SUPFAM" id="SSF74942">
    <property type="entry name" value="YhbC-like, C-terminal domain"/>
    <property type="match status" value="1"/>
</dbReference>
<name>A0ABW3K8P2_9BACT</name>
<comment type="function">
    <text evidence="3">Required for maturation of 30S ribosomal subunits.</text>
</comment>
<protein>
    <recommendedName>
        <fullName evidence="3">Ribosome maturation factor RimP</fullName>
    </recommendedName>
</protein>
<dbReference type="EMBL" id="JBHTKA010000008">
    <property type="protein sequence ID" value="MFD1002473.1"/>
    <property type="molecule type" value="Genomic_DNA"/>
</dbReference>
<dbReference type="InterPro" id="IPR003728">
    <property type="entry name" value="Ribosome_maturation_RimP"/>
</dbReference>
<dbReference type="PANTHER" id="PTHR33867:SF1">
    <property type="entry name" value="RIBOSOME MATURATION FACTOR RIMP"/>
    <property type="match status" value="1"/>
</dbReference>
<dbReference type="Gene3D" id="2.30.30.180">
    <property type="entry name" value="Ribosome maturation factor RimP, C-terminal domain"/>
    <property type="match status" value="1"/>
</dbReference>
<keyword evidence="1 3" id="KW-0963">Cytoplasm</keyword>
<evidence type="ECO:0000256" key="2">
    <source>
        <dbReference type="ARBA" id="ARBA00022517"/>
    </source>
</evidence>
<dbReference type="Pfam" id="PF02576">
    <property type="entry name" value="RimP_N"/>
    <property type="match status" value="1"/>
</dbReference>
<feature type="domain" description="Ribosome maturation factor RimP N-terminal" evidence="4">
    <location>
        <begin position="11"/>
        <end position="82"/>
    </location>
</feature>
<dbReference type="RefSeq" id="WP_377583607.1">
    <property type="nucleotide sequence ID" value="NZ_JBHTKA010000008.1"/>
</dbReference>
<sequence>MDIAAEIRRIAESVLTDPGQFIVDVIVSSKQGPRKVLVLLDSDNGISIDECADVSRSLSKVLDEVSWLEDAYMLEVSTPGLDHPLKLTRQYRKNIGRRLKVKVPEKMQEGKLTAVTDGTITLEQEVGSGKKKEIKTIEIPFTDIEKAFVLVSFK</sequence>
<comment type="subcellular location">
    <subcellularLocation>
        <location evidence="3">Cytoplasm</location>
    </subcellularLocation>
</comment>
<dbReference type="Gene3D" id="3.30.300.70">
    <property type="entry name" value="RimP-like superfamily, N-terminal"/>
    <property type="match status" value="1"/>
</dbReference>
<evidence type="ECO:0000313" key="6">
    <source>
        <dbReference type="EMBL" id="MFD1002473.1"/>
    </source>
</evidence>
<organism evidence="6 7">
    <name type="scientific">Ohtaekwangia kribbensis</name>
    <dbReference type="NCBI Taxonomy" id="688913"/>
    <lineage>
        <taxon>Bacteria</taxon>
        <taxon>Pseudomonadati</taxon>
        <taxon>Bacteroidota</taxon>
        <taxon>Cytophagia</taxon>
        <taxon>Cytophagales</taxon>
        <taxon>Fulvivirgaceae</taxon>
        <taxon>Ohtaekwangia</taxon>
    </lineage>
</organism>
<dbReference type="HAMAP" id="MF_01077">
    <property type="entry name" value="RimP"/>
    <property type="match status" value="1"/>
</dbReference>
<dbReference type="CDD" id="cd01734">
    <property type="entry name" value="YlxS_C"/>
    <property type="match status" value="1"/>
</dbReference>
<dbReference type="InterPro" id="IPR036847">
    <property type="entry name" value="RimP_C_sf"/>
</dbReference>
<dbReference type="InterPro" id="IPR035956">
    <property type="entry name" value="RimP_N_sf"/>
</dbReference>
<dbReference type="PANTHER" id="PTHR33867">
    <property type="entry name" value="RIBOSOME MATURATION FACTOR RIMP"/>
    <property type="match status" value="1"/>
</dbReference>
<reference evidence="7" key="1">
    <citation type="journal article" date="2019" name="Int. J. Syst. Evol. Microbiol.">
        <title>The Global Catalogue of Microorganisms (GCM) 10K type strain sequencing project: providing services to taxonomists for standard genome sequencing and annotation.</title>
        <authorList>
            <consortium name="The Broad Institute Genomics Platform"/>
            <consortium name="The Broad Institute Genome Sequencing Center for Infectious Disease"/>
            <person name="Wu L."/>
            <person name="Ma J."/>
        </authorList>
    </citation>
    <scope>NUCLEOTIDE SEQUENCE [LARGE SCALE GENOMIC DNA]</scope>
    <source>
        <strain evidence="7">CCUG 58938</strain>
    </source>
</reference>
<keyword evidence="7" id="KW-1185">Reference proteome</keyword>
<evidence type="ECO:0000259" key="4">
    <source>
        <dbReference type="Pfam" id="PF02576"/>
    </source>
</evidence>
<keyword evidence="2 3" id="KW-0690">Ribosome biogenesis</keyword>
<dbReference type="Pfam" id="PF17384">
    <property type="entry name" value="DUF150_C"/>
    <property type="match status" value="1"/>
</dbReference>
<evidence type="ECO:0000256" key="3">
    <source>
        <dbReference type="HAMAP-Rule" id="MF_01077"/>
    </source>
</evidence>
<evidence type="ECO:0000256" key="1">
    <source>
        <dbReference type="ARBA" id="ARBA00022490"/>
    </source>
</evidence>
<feature type="domain" description="Ribosome maturation factor RimP C-terminal" evidence="5">
    <location>
        <begin position="85"/>
        <end position="153"/>
    </location>
</feature>
<dbReference type="Proteomes" id="UP001597112">
    <property type="component" value="Unassembled WGS sequence"/>
</dbReference>